<keyword evidence="2" id="KW-1133">Transmembrane helix</keyword>
<protein>
    <submittedName>
        <fullName evidence="3">Uncharacterized protein</fullName>
    </submittedName>
</protein>
<dbReference type="Proteomes" id="UP001186944">
    <property type="component" value="Unassembled WGS sequence"/>
</dbReference>
<keyword evidence="2" id="KW-0812">Transmembrane</keyword>
<feature type="transmembrane region" description="Helical" evidence="2">
    <location>
        <begin position="27"/>
        <end position="47"/>
    </location>
</feature>
<proteinExistence type="predicted"/>
<organism evidence="3 4">
    <name type="scientific">Pinctada imbricata</name>
    <name type="common">Atlantic pearl-oyster</name>
    <name type="synonym">Pinctada martensii</name>
    <dbReference type="NCBI Taxonomy" id="66713"/>
    <lineage>
        <taxon>Eukaryota</taxon>
        <taxon>Metazoa</taxon>
        <taxon>Spiralia</taxon>
        <taxon>Lophotrochozoa</taxon>
        <taxon>Mollusca</taxon>
        <taxon>Bivalvia</taxon>
        <taxon>Autobranchia</taxon>
        <taxon>Pteriomorphia</taxon>
        <taxon>Pterioida</taxon>
        <taxon>Pterioidea</taxon>
        <taxon>Pteriidae</taxon>
        <taxon>Pinctada</taxon>
    </lineage>
</organism>
<evidence type="ECO:0000256" key="2">
    <source>
        <dbReference type="SAM" id="Phobius"/>
    </source>
</evidence>
<feature type="transmembrane region" description="Helical" evidence="2">
    <location>
        <begin position="365"/>
        <end position="384"/>
    </location>
</feature>
<evidence type="ECO:0000313" key="3">
    <source>
        <dbReference type="EMBL" id="KAK3096531.1"/>
    </source>
</evidence>
<keyword evidence="4" id="KW-1185">Reference proteome</keyword>
<evidence type="ECO:0000313" key="4">
    <source>
        <dbReference type="Proteomes" id="UP001186944"/>
    </source>
</evidence>
<dbReference type="EMBL" id="VSWD01000007">
    <property type="protein sequence ID" value="KAK3096531.1"/>
    <property type="molecule type" value="Genomic_DNA"/>
</dbReference>
<evidence type="ECO:0000256" key="1">
    <source>
        <dbReference type="SAM" id="MobiDB-lite"/>
    </source>
</evidence>
<dbReference type="AlphaFoldDB" id="A0AA88Y2D6"/>
<reference evidence="3" key="1">
    <citation type="submission" date="2019-08" db="EMBL/GenBank/DDBJ databases">
        <title>The improved chromosome-level genome for the pearl oyster Pinctada fucata martensii using PacBio sequencing and Hi-C.</title>
        <authorList>
            <person name="Zheng Z."/>
        </authorList>
    </citation>
    <scope>NUCLEOTIDE SEQUENCE</scope>
    <source>
        <strain evidence="3">ZZ-2019</strain>
        <tissue evidence="3">Adductor muscle</tissue>
    </source>
</reference>
<accession>A0AA88Y2D6</accession>
<name>A0AA88Y2D6_PINIB</name>
<sequence length="634" mass="73115">MKSCVVDIYSGQRRNVPRRRIYDSRNYFISFVFFVKIIVVLLLVGFLPKSLYETRNGYREYVHVLNSPLEIQVATKNAPPDIARADGNILGTTSSTRTRNNRYLHKDHIQKLSDYVRHKKLDQDHPQVFKLHAVWIKVNQNRLLSVNSVPVRVINFLYRRLLECKCYMQGIKGTKRKEESNTEFVSLHDYILLNVIIGTLIGFKVTALFVLTFVSLIFYRHVIFTPIELKFQDFSRKLQKYLKENYTKTTLNTIVSSRAGLMGNCAIQVIPKSDGCKKCLSNYALSSEDGVPKLEAKYMVQFLDKHANTHIARSFFFECCYMDHFACPGSASDLLYTASRSFVLTTFYLLCVTAVLTFFGDLLDLTFYIQIVAFISAATLPFIIRNSVFGHSNESSPRIDQNDEGFRLRLENLLREFSQKWTVIDFEISEIHVDDLLQISTDSDYINKFESWFSTPSREFISVIIRDHFNERLPFLTSSVRSSISKQGKGSSEFTDRTVDILRTHTIQYNGRPPGIKRKEEKADSIPKGAEYTTDARERHKHHPQQTGQEILDFMRTLTDQGDGQDIHRTDMEYDYPMLTGLSYADRIILCLLDYPTANWTILHVTGLQKPVWILLRLSGLSILAVQLDYTKAG</sequence>
<feature type="transmembrane region" description="Helical" evidence="2">
    <location>
        <begin position="342"/>
        <end position="359"/>
    </location>
</feature>
<comment type="caution">
    <text evidence="3">The sequence shown here is derived from an EMBL/GenBank/DDBJ whole genome shotgun (WGS) entry which is preliminary data.</text>
</comment>
<feature type="region of interest" description="Disordered" evidence="1">
    <location>
        <begin position="510"/>
        <end position="547"/>
    </location>
</feature>
<keyword evidence="2" id="KW-0472">Membrane</keyword>
<feature type="transmembrane region" description="Helical" evidence="2">
    <location>
        <begin position="191"/>
        <end position="219"/>
    </location>
</feature>
<gene>
    <name evidence="3" type="ORF">FSP39_001084</name>
</gene>